<comment type="caution">
    <text evidence="3">The sequence shown here is derived from an EMBL/GenBank/DDBJ whole genome shotgun (WGS) entry which is preliminary data.</text>
</comment>
<evidence type="ECO:0000256" key="1">
    <source>
        <dbReference type="ARBA" id="ARBA00006226"/>
    </source>
</evidence>
<dbReference type="EMBL" id="DSKI01001032">
    <property type="protein sequence ID" value="HEB45919.1"/>
    <property type="molecule type" value="Genomic_DNA"/>
</dbReference>
<name>A0A7C1NZB7_9HYPH</name>
<dbReference type="InterPro" id="IPR035093">
    <property type="entry name" value="RelE/ParE_toxin_dom_sf"/>
</dbReference>
<dbReference type="Pfam" id="PF05016">
    <property type="entry name" value="ParE_toxin"/>
    <property type="match status" value="1"/>
</dbReference>
<evidence type="ECO:0000256" key="2">
    <source>
        <dbReference type="ARBA" id="ARBA00022649"/>
    </source>
</evidence>
<organism evidence="3">
    <name type="scientific">Agrobacterium albertimagni</name>
    <dbReference type="NCBI Taxonomy" id="147266"/>
    <lineage>
        <taxon>Bacteria</taxon>
        <taxon>Pseudomonadati</taxon>
        <taxon>Pseudomonadota</taxon>
        <taxon>Alphaproteobacteria</taxon>
        <taxon>Hyphomicrobiales</taxon>
        <taxon>Rhizobiaceae</taxon>
        <taxon>Rhizobium/Agrobacterium group</taxon>
        <taxon>Agrobacterium</taxon>
    </lineage>
</organism>
<protein>
    <submittedName>
        <fullName evidence="3">Type II toxin-antitoxin system RelE/ParE family toxin</fullName>
    </submittedName>
</protein>
<keyword evidence="2" id="KW-1277">Toxin-antitoxin system</keyword>
<accession>A0A7C1NZB7</accession>
<comment type="similarity">
    <text evidence="1">Belongs to the RelE toxin family.</text>
</comment>
<proteinExistence type="inferred from homology"/>
<dbReference type="InterPro" id="IPR051803">
    <property type="entry name" value="TA_system_RelE-like_toxin"/>
</dbReference>
<evidence type="ECO:0000313" key="3">
    <source>
        <dbReference type="EMBL" id="HEB45919.1"/>
    </source>
</evidence>
<gene>
    <name evidence="3" type="ORF">ENP70_20045</name>
</gene>
<sequence>MKLRFTRDAVRDLEDLRDWLQPRSPSGHKHVVSAIRTTLRRVQEQPQSGRLTERPDIREAVEPRFGFILPYTVRGDILWVLRVYNARRHPMIWTDDDAM</sequence>
<dbReference type="PANTHER" id="PTHR33755">
    <property type="entry name" value="TOXIN PARE1-RELATED"/>
    <property type="match status" value="1"/>
</dbReference>
<dbReference type="AlphaFoldDB" id="A0A7C1NZB7"/>
<dbReference type="Gene3D" id="3.30.2310.20">
    <property type="entry name" value="RelE-like"/>
    <property type="match status" value="1"/>
</dbReference>
<reference evidence="3" key="1">
    <citation type="journal article" date="2020" name="mSystems">
        <title>Genome- and Community-Level Interaction Insights into Carbon Utilization and Element Cycling Functions of Hydrothermarchaeota in Hydrothermal Sediment.</title>
        <authorList>
            <person name="Zhou Z."/>
            <person name="Liu Y."/>
            <person name="Xu W."/>
            <person name="Pan J."/>
            <person name="Luo Z.H."/>
            <person name="Li M."/>
        </authorList>
    </citation>
    <scope>NUCLEOTIDE SEQUENCE [LARGE SCALE GENOMIC DNA]</scope>
    <source>
        <strain evidence="3">SpSt-243</strain>
    </source>
</reference>
<dbReference type="InterPro" id="IPR007712">
    <property type="entry name" value="RelE/ParE_toxin"/>
</dbReference>